<keyword evidence="6" id="KW-0472">Membrane</keyword>
<dbReference type="EMBL" id="PQSP01000002">
    <property type="protein sequence ID" value="RUS67279.1"/>
    <property type="molecule type" value="Genomic_DNA"/>
</dbReference>
<dbReference type="Pfam" id="PF00933">
    <property type="entry name" value="Glyco_hydro_3"/>
    <property type="match status" value="1"/>
</dbReference>
<keyword evidence="6" id="KW-1133">Transmembrane helix</keyword>
<dbReference type="InterPro" id="IPR050226">
    <property type="entry name" value="NagZ_Beta-hexosaminidase"/>
</dbReference>
<comment type="similarity">
    <text evidence="2">Belongs to the glycosyl hydrolase 3 family.</text>
</comment>
<dbReference type="InterPro" id="IPR001764">
    <property type="entry name" value="Glyco_hydro_3_N"/>
</dbReference>
<comment type="caution">
    <text evidence="8">The sequence shown here is derived from an EMBL/GenBank/DDBJ whole genome shotgun (WGS) entry which is preliminary data.</text>
</comment>
<accession>A0A433SET5</accession>
<dbReference type="InterPro" id="IPR017853">
    <property type="entry name" value="GH"/>
</dbReference>
<comment type="catalytic activity">
    <reaction evidence="1">
        <text>Hydrolysis of terminal non-reducing N-acetyl-D-hexosamine residues in N-acetyl-beta-D-hexosaminides.</text>
        <dbReference type="EC" id="3.2.1.52"/>
    </reaction>
</comment>
<sequence>MTFSLTFSRIKSILKVLCHGLGWLFLFALLVVSIHLKSPYLFAYRSYETPFLLLIACVLIPFCFLKFRHIRRVISLTLLLAVVMFTLWGEGAFQYRRNAVMRVDAAVADRLGQHFIVGYEDVHELQPLVSKGLIGGIFVTRRNTEGKSFEALQQEIAALQRLRADAGLRPLIVATDQEGGIVSHLSPPLERMPPLSSVIDNSDTQEALLANAQAYGERQGRSLAALGVSVNFSPVVDLKLEHTSNWLDFHSMISQRAISADPAMTAAVAGAYVKGLQNQGVLATLKHFPGLGRVTSDTHHFSASLNVAADELQHNDWVPFREVARQNDVLLMVGHVILSQVDQKNPASFSKGVIQGIIRNGWQHDGVLITDDLTMRAAYSHGFCHVTVSALNAGVDLLLVSYDYEKYYEMMFCAIQAYESGSLDKDMLQRSDARLRRLWP</sequence>
<feature type="transmembrane region" description="Helical" evidence="6">
    <location>
        <begin position="47"/>
        <end position="65"/>
    </location>
</feature>
<keyword evidence="5 8" id="KW-0326">Glycosidase</keyword>
<evidence type="ECO:0000313" key="9">
    <source>
        <dbReference type="Proteomes" id="UP000286947"/>
    </source>
</evidence>
<keyword evidence="4 8" id="KW-0378">Hydrolase</keyword>
<dbReference type="GO" id="GO:0004563">
    <property type="term" value="F:beta-N-acetylhexosaminidase activity"/>
    <property type="evidence" value="ECO:0007669"/>
    <property type="project" value="UniProtKB-EC"/>
</dbReference>
<organism evidence="8 9">
    <name type="scientific">Saezia sanguinis</name>
    <dbReference type="NCBI Taxonomy" id="1965230"/>
    <lineage>
        <taxon>Bacteria</taxon>
        <taxon>Pseudomonadati</taxon>
        <taxon>Pseudomonadota</taxon>
        <taxon>Betaproteobacteria</taxon>
        <taxon>Burkholderiales</taxon>
        <taxon>Saeziaceae</taxon>
        <taxon>Saezia</taxon>
    </lineage>
</organism>
<dbReference type="Gene3D" id="3.20.20.300">
    <property type="entry name" value="Glycoside hydrolase, family 3, N-terminal domain"/>
    <property type="match status" value="1"/>
</dbReference>
<dbReference type="SUPFAM" id="SSF51445">
    <property type="entry name" value="(Trans)glycosidases"/>
    <property type="match status" value="1"/>
</dbReference>
<keyword evidence="9" id="KW-1185">Reference proteome</keyword>
<evidence type="ECO:0000256" key="3">
    <source>
        <dbReference type="ARBA" id="ARBA00012663"/>
    </source>
</evidence>
<evidence type="ECO:0000256" key="6">
    <source>
        <dbReference type="SAM" id="Phobius"/>
    </source>
</evidence>
<evidence type="ECO:0000256" key="1">
    <source>
        <dbReference type="ARBA" id="ARBA00001231"/>
    </source>
</evidence>
<evidence type="ECO:0000256" key="5">
    <source>
        <dbReference type="ARBA" id="ARBA00023295"/>
    </source>
</evidence>
<dbReference type="GO" id="GO:0009254">
    <property type="term" value="P:peptidoglycan turnover"/>
    <property type="evidence" value="ECO:0007669"/>
    <property type="project" value="TreeGrafter"/>
</dbReference>
<proteinExistence type="inferred from homology"/>
<keyword evidence="6" id="KW-0812">Transmembrane</keyword>
<name>A0A433SET5_9BURK</name>
<dbReference type="EC" id="3.2.1.52" evidence="3"/>
<dbReference type="PANTHER" id="PTHR30480:SF13">
    <property type="entry name" value="BETA-HEXOSAMINIDASE"/>
    <property type="match status" value="1"/>
</dbReference>
<evidence type="ECO:0000259" key="7">
    <source>
        <dbReference type="Pfam" id="PF00933"/>
    </source>
</evidence>
<feature type="transmembrane region" description="Helical" evidence="6">
    <location>
        <begin position="72"/>
        <end position="89"/>
    </location>
</feature>
<feature type="transmembrane region" description="Helical" evidence="6">
    <location>
        <begin position="12"/>
        <end position="35"/>
    </location>
</feature>
<reference evidence="8 9" key="1">
    <citation type="submission" date="2018-01" db="EMBL/GenBank/DDBJ databases">
        <title>Saezia sanguinis gen. nov., sp. nov., in the order Burkholderiales isolated from human blood.</title>
        <authorList>
            <person name="Medina-Pascual M.J."/>
            <person name="Valdezate S."/>
            <person name="Monzon S."/>
            <person name="Cuesta I."/>
            <person name="Carrasco G."/>
            <person name="Villalon P."/>
            <person name="Saez-Nieto J.A."/>
        </authorList>
    </citation>
    <scope>NUCLEOTIDE SEQUENCE [LARGE SCALE GENOMIC DNA]</scope>
    <source>
        <strain evidence="8 9">CNM695-12</strain>
    </source>
</reference>
<evidence type="ECO:0000256" key="4">
    <source>
        <dbReference type="ARBA" id="ARBA00022801"/>
    </source>
</evidence>
<dbReference type="OrthoDB" id="9781691at2"/>
<dbReference type="PANTHER" id="PTHR30480">
    <property type="entry name" value="BETA-HEXOSAMINIDASE-RELATED"/>
    <property type="match status" value="1"/>
</dbReference>
<protein>
    <recommendedName>
        <fullName evidence="3">beta-N-acetylhexosaminidase</fullName>
        <ecNumber evidence="3">3.2.1.52</ecNumber>
    </recommendedName>
</protein>
<dbReference type="AlphaFoldDB" id="A0A433SET5"/>
<evidence type="ECO:0000256" key="2">
    <source>
        <dbReference type="ARBA" id="ARBA00005336"/>
    </source>
</evidence>
<feature type="domain" description="Glycoside hydrolase family 3 N-terminal" evidence="7">
    <location>
        <begin position="109"/>
        <end position="437"/>
    </location>
</feature>
<dbReference type="GO" id="GO:0005975">
    <property type="term" value="P:carbohydrate metabolic process"/>
    <property type="evidence" value="ECO:0007669"/>
    <property type="project" value="InterPro"/>
</dbReference>
<evidence type="ECO:0000313" key="8">
    <source>
        <dbReference type="EMBL" id="RUS67279.1"/>
    </source>
</evidence>
<dbReference type="Proteomes" id="UP000286947">
    <property type="component" value="Unassembled WGS sequence"/>
</dbReference>
<gene>
    <name evidence="8" type="primary">nagZ_1</name>
    <name evidence="8" type="ORF">CUZ56_01222</name>
</gene>
<dbReference type="InterPro" id="IPR036962">
    <property type="entry name" value="Glyco_hydro_3_N_sf"/>
</dbReference>